<name>A0A1E4RNP9_9ASCO</name>
<dbReference type="GO" id="GO:0000026">
    <property type="term" value="F:alpha-1,2-mannosyltransferase activity"/>
    <property type="evidence" value="ECO:0007669"/>
    <property type="project" value="TreeGrafter"/>
</dbReference>
<organism evidence="8 9">
    <name type="scientific">Hyphopichia burtonii NRRL Y-1933</name>
    <dbReference type="NCBI Taxonomy" id="984485"/>
    <lineage>
        <taxon>Eukaryota</taxon>
        <taxon>Fungi</taxon>
        <taxon>Dikarya</taxon>
        <taxon>Ascomycota</taxon>
        <taxon>Saccharomycotina</taxon>
        <taxon>Pichiomycetes</taxon>
        <taxon>Debaryomycetaceae</taxon>
        <taxon>Hyphopichia</taxon>
    </lineage>
</organism>
<dbReference type="GeneID" id="30995402"/>
<comment type="similarity">
    <text evidence="2">Belongs to the glycosyltransferase 15 family.</text>
</comment>
<dbReference type="GO" id="GO:0000032">
    <property type="term" value="P:cell wall mannoprotein biosynthetic process"/>
    <property type="evidence" value="ECO:0007669"/>
    <property type="project" value="TreeGrafter"/>
</dbReference>
<dbReference type="SUPFAM" id="SSF53448">
    <property type="entry name" value="Nucleotide-diphospho-sugar transferases"/>
    <property type="match status" value="1"/>
</dbReference>
<evidence type="ECO:0000256" key="7">
    <source>
        <dbReference type="SAM" id="Phobius"/>
    </source>
</evidence>
<dbReference type="PANTHER" id="PTHR31121:SF6">
    <property type="entry name" value="ALPHA-1,2 MANNOSYLTRANSFERASE KTR1"/>
    <property type="match status" value="1"/>
</dbReference>
<dbReference type="Gene3D" id="3.90.550.10">
    <property type="entry name" value="Spore Coat Polysaccharide Biosynthesis Protein SpsA, Chain A"/>
    <property type="match status" value="1"/>
</dbReference>
<keyword evidence="4 8" id="KW-0808">Transferase</keyword>
<dbReference type="Pfam" id="PF01793">
    <property type="entry name" value="Glyco_transf_15"/>
    <property type="match status" value="1"/>
</dbReference>
<protein>
    <submittedName>
        <fullName evidence="8">Nucleotide-diphospho-sugar transferase</fullName>
    </submittedName>
</protein>
<keyword evidence="5" id="KW-0735">Signal-anchor</keyword>
<dbReference type="AlphaFoldDB" id="A0A1E4RNP9"/>
<dbReference type="InterPro" id="IPR002685">
    <property type="entry name" value="Glyco_trans_15"/>
</dbReference>
<sequence>MIIPHMRKTQLIRVLVVSAVISIVVIYSVFQIDSVKIAGAKFRNNIHNKVNTFIDEKFRDADKLVPIKSLNDKSDKDSYLEKVDKPKDGGQKKDKRGLGTDSKVRAALIIVVNQRNELPSLLSTMTNYEERFNHKYKYDWVIVSYKSLLNDHKEELAAIASGTIKFFDLKYQSEFLTYRENTDRKKVRDGRAKLRLPKEFRKHNTIQARHFTRFQAGHFYNIDTIWNDYDYYWKIPSGSLLTCDVDYDVFEFMQTNQIKYGWLLMDKLPDQMHRNLLNHIKDYVQDKDNSYLPNSDEVSNSLEFVLHPETINELKQNQEDIFWQFASCAYNPEFELADARFFRSAQYMHLFNYLDNLNGVYYECWREAHFKTIATSLFLDSKQVHFFNDLAVQTYASNNCPTNLDFYIDKKCTCDPTKHNKQFAVTNRIKGTYQVMAQSDCVRDWHSSFHRPLPPSFQTSEEFESFFSIFNPEN</sequence>
<comment type="subcellular location">
    <subcellularLocation>
        <location evidence="1">Membrane</location>
        <topology evidence="1">Single-pass type II membrane protein</topology>
    </subcellularLocation>
</comment>
<evidence type="ECO:0000313" key="8">
    <source>
        <dbReference type="EMBL" id="ODV68821.1"/>
    </source>
</evidence>
<dbReference type="RefSeq" id="XP_020077888.1">
    <property type="nucleotide sequence ID" value="XM_020220852.1"/>
</dbReference>
<reference evidence="9" key="1">
    <citation type="submission" date="2016-05" db="EMBL/GenBank/DDBJ databases">
        <title>Comparative genomics of biotechnologically important yeasts.</title>
        <authorList>
            <consortium name="DOE Joint Genome Institute"/>
            <person name="Riley R."/>
            <person name="Haridas S."/>
            <person name="Wolfe K.H."/>
            <person name="Lopes M.R."/>
            <person name="Hittinger C.T."/>
            <person name="Goker M."/>
            <person name="Salamov A."/>
            <person name="Wisecaver J."/>
            <person name="Long T.M."/>
            <person name="Aerts A.L."/>
            <person name="Barry K."/>
            <person name="Choi C."/>
            <person name="Clum A."/>
            <person name="Coughlan A.Y."/>
            <person name="Deshpande S."/>
            <person name="Douglass A.P."/>
            <person name="Hanson S.J."/>
            <person name="Klenk H.-P."/>
            <person name="Labutti K."/>
            <person name="Lapidus A."/>
            <person name="Lindquist E."/>
            <person name="Lipzen A."/>
            <person name="Meier-Kolthoff J.P."/>
            <person name="Ohm R.A."/>
            <person name="Otillar R.P."/>
            <person name="Pangilinan J."/>
            <person name="Peng Y."/>
            <person name="Rokas A."/>
            <person name="Rosa C.A."/>
            <person name="Scheuner C."/>
            <person name="Sibirny A.A."/>
            <person name="Slot J.C."/>
            <person name="Stielow J.B."/>
            <person name="Sun H."/>
            <person name="Kurtzman C.P."/>
            <person name="Blackwell M."/>
            <person name="Grigoriev I.V."/>
            <person name="Jeffries T.W."/>
        </authorList>
    </citation>
    <scope>NUCLEOTIDE SEQUENCE [LARGE SCALE GENOMIC DNA]</scope>
    <source>
        <strain evidence="9">NRRL Y-1933</strain>
    </source>
</reference>
<evidence type="ECO:0000256" key="5">
    <source>
        <dbReference type="ARBA" id="ARBA00022968"/>
    </source>
</evidence>
<dbReference type="GO" id="GO:0006487">
    <property type="term" value="P:protein N-linked glycosylation"/>
    <property type="evidence" value="ECO:0007669"/>
    <property type="project" value="TreeGrafter"/>
</dbReference>
<evidence type="ECO:0000256" key="1">
    <source>
        <dbReference type="ARBA" id="ARBA00004606"/>
    </source>
</evidence>
<evidence type="ECO:0000313" key="9">
    <source>
        <dbReference type="Proteomes" id="UP000095085"/>
    </source>
</evidence>
<dbReference type="OrthoDB" id="4025677at2759"/>
<dbReference type="GO" id="GO:0005794">
    <property type="term" value="C:Golgi apparatus"/>
    <property type="evidence" value="ECO:0007669"/>
    <property type="project" value="TreeGrafter"/>
</dbReference>
<keyword evidence="7" id="KW-0812">Transmembrane</keyword>
<dbReference type="Proteomes" id="UP000095085">
    <property type="component" value="Unassembled WGS sequence"/>
</dbReference>
<dbReference type="STRING" id="984485.A0A1E4RNP9"/>
<keyword evidence="9" id="KW-1185">Reference proteome</keyword>
<keyword evidence="7" id="KW-0472">Membrane</keyword>
<evidence type="ECO:0000256" key="2">
    <source>
        <dbReference type="ARBA" id="ARBA00007677"/>
    </source>
</evidence>
<dbReference type="EMBL" id="KV454539">
    <property type="protein sequence ID" value="ODV68821.1"/>
    <property type="molecule type" value="Genomic_DNA"/>
</dbReference>
<evidence type="ECO:0000256" key="4">
    <source>
        <dbReference type="ARBA" id="ARBA00022679"/>
    </source>
</evidence>
<dbReference type="PANTHER" id="PTHR31121">
    <property type="entry name" value="ALPHA-1,2 MANNOSYLTRANSFERASE KTR1"/>
    <property type="match status" value="1"/>
</dbReference>
<gene>
    <name evidence="8" type="ORF">HYPBUDRAFT_152129</name>
</gene>
<proteinExistence type="inferred from homology"/>
<feature type="region of interest" description="Disordered" evidence="6">
    <location>
        <begin position="79"/>
        <end position="98"/>
    </location>
</feature>
<evidence type="ECO:0000256" key="3">
    <source>
        <dbReference type="ARBA" id="ARBA00022676"/>
    </source>
</evidence>
<feature type="transmembrane region" description="Helical" evidence="7">
    <location>
        <begin position="12"/>
        <end position="30"/>
    </location>
</feature>
<evidence type="ECO:0000256" key="6">
    <source>
        <dbReference type="SAM" id="MobiDB-lite"/>
    </source>
</evidence>
<keyword evidence="3" id="KW-0328">Glycosyltransferase</keyword>
<dbReference type="GO" id="GO:0016020">
    <property type="term" value="C:membrane"/>
    <property type="evidence" value="ECO:0007669"/>
    <property type="project" value="UniProtKB-SubCell"/>
</dbReference>
<accession>A0A1E4RNP9</accession>
<keyword evidence="7" id="KW-1133">Transmembrane helix</keyword>
<dbReference type="InterPro" id="IPR029044">
    <property type="entry name" value="Nucleotide-diphossugar_trans"/>
</dbReference>